<name>A0A1X7UYH1_AMPQE</name>
<dbReference type="InParanoid" id="A0A1X7UYH1"/>
<accession>A0A1X7UYH1</accession>
<reference evidence="2" key="1">
    <citation type="submission" date="2017-05" db="UniProtKB">
        <authorList>
            <consortium name="EnsemblMetazoa"/>
        </authorList>
    </citation>
    <scope>IDENTIFICATION</scope>
</reference>
<proteinExistence type="predicted"/>
<evidence type="ECO:0000256" key="1">
    <source>
        <dbReference type="SAM" id="MobiDB-lite"/>
    </source>
</evidence>
<dbReference type="EnsemblMetazoa" id="Aqu2.1.33020_001">
    <property type="protein sequence ID" value="Aqu2.1.33020_001"/>
    <property type="gene ID" value="Aqu2.1.33020"/>
</dbReference>
<feature type="compositionally biased region" description="Basic and acidic residues" evidence="1">
    <location>
        <begin position="1"/>
        <end position="15"/>
    </location>
</feature>
<evidence type="ECO:0000313" key="2">
    <source>
        <dbReference type="EnsemblMetazoa" id="Aqu2.1.33020_001"/>
    </source>
</evidence>
<protein>
    <submittedName>
        <fullName evidence="2">Uncharacterized protein</fullName>
    </submittedName>
</protein>
<dbReference type="AlphaFoldDB" id="A0A1X7UYH1"/>
<sequence length="94" mass="10491">MPSIKVTEKREQQEKEESDEEAEGKAGIEDPFSGQFENEAMWSALRSLGVTLSVCCCCSCNKKWCVLKFLLLHTSGTGLQEPCSMFSQEVQEPP</sequence>
<organism evidence="2">
    <name type="scientific">Amphimedon queenslandica</name>
    <name type="common">Sponge</name>
    <dbReference type="NCBI Taxonomy" id="400682"/>
    <lineage>
        <taxon>Eukaryota</taxon>
        <taxon>Metazoa</taxon>
        <taxon>Porifera</taxon>
        <taxon>Demospongiae</taxon>
        <taxon>Heteroscleromorpha</taxon>
        <taxon>Haplosclerida</taxon>
        <taxon>Niphatidae</taxon>
        <taxon>Amphimedon</taxon>
    </lineage>
</organism>
<feature type="region of interest" description="Disordered" evidence="1">
    <location>
        <begin position="1"/>
        <end position="32"/>
    </location>
</feature>